<evidence type="ECO:0000313" key="1">
    <source>
        <dbReference type="EMBL" id="KAG5650940.1"/>
    </source>
</evidence>
<keyword evidence="2" id="KW-1185">Reference proteome</keyword>
<dbReference type="Proteomes" id="UP000717328">
    <property type="component" value="Unassembled WGS sequence"/>
</dbReference>
<organism evidence="1 2">
    <name type="scientific">Sphagnurus paluster</name>
    <dbReference type="NCBI Taxonomy" id="117069"/>
    <lineage>
        <taxon>Eukaryota</taxon>
        <taxon>Fungi</taxon>
        <taxon>Dikarya</taxon>
        <taxon>Basidiomycota</taxon>
        <taxon>Agaricomycotina</taxon>
        <taxon>Agaricomycetes</taxon>
        <taxon>Agaricomycetidae</taxon>
        <taxon>Agaricales</taxon>
        <taxon>Tricholomatineae</taxon>
        <taxon>Lyophyllaceae</taxon>
        <taxon>Sphagnurus</taxon>
    </lineage>
</organism>
<dbReference type="OrthoDB" id="2861760at2759"/>
<reference evidence="1" key="2">
    <citation type="submission" date="2021-10" db="EMBL/GenBank/DDBJ databases">
        <title>Phylogenomics reveals ancestral predisposition of the termite-cultivated fungus Termitomyces towards a domesticated lifestyle.</title>
        <authorList>
            <person name="Auxier B."/>
            <person name="Grum-Grzhimaylo A."/>
            <person name="Cardenas M.E."/>
            <person name="Lodge J.D."/>
            <person name="Laessoe T."/>
            <person name="Pedersen O."/>
            <person name="Smith M.E."/>
            <person name="Kuyper T.W."/>
            <person name="Franco-Molano E.A."/>
            <person name="Baroni T.J."/>
            <person name="Aanen D.K."/>
        </authorList>
    </citation>
    <scope>NUCLEOTIDE SEQUENCE</scope>
    <source>
        <strain evidence="1">D49</strain>
    </source>
</reference>
<comment type="caution">
    <text evidence="1">The sequence shown here is derived from an EMBL/GenBank/DDBJ whole genome shotgun (WGS) entry which is preliminary data.</text>
</comment>
<proteinExistence type="predicted"/>
<dbReference type="EMBL" id="JABCKI010000330">
    <property type="protein sequence ID" value="KAG5650940.1"/>
    <property type="molecule type" value="Genomic_DNA"/>
</dbReference>
<accession>A0A9P7KJQ1</accession>
<dbReference type="SUPFAM" id="SSF81383">
    <property type="entry name" value="F-box domain"/>
    <property type="match status" value="1"/>
</dbReference>
<evidence type="ECO:0000313" key="2">
    <source>
        <dbReference type="Proteomes" id="UP000717328"/>
    </source>
</evidence>
<gene>
    <name evidence="1" type="ORF">H0H81_010477</name>
</gene>
<reference evidence="1" key="1">
    <citation type="submission" date="2021-02" db="EMBL/GenBank/DDBJ databases">
        <authorList>
            <person name="Nieuwenhuis M."/>
            <person name="Van De Peppel L.J.J."/>
        </authorList>
    </citation>
    <scope>NUCLEOTIDE SEQUENCE</scope>
    <source>
        <strain evidence="1">D49</strain>
    </source>
</reference>
<evidence type="ECO:0008006" key="3">
    <source>
        <dbReference type="Google" id="ProtNLM"/>
    </source>
</evidence>
<protein>
    <recommendedName>
        <fullName evidence="3">F-box domain-containing protein</fullName>
    </recommendedName>
</protein>
<dbReference type="AlphaFoldDB" id="A0A9P7KJQ1"/>
<name>A0A9P7KJQ1_9AGAR</name>
<dbReference type="InterPro" id="IPR036047">
    <property type="entry name" value="F-box-like_dom_sf"/>
</dbReference>
<sequence length="157" mass="18384">MGSGEISPLEYAAHFRRLENEGLSFISMIPLEIIRVIFDHLFHTTPTWARPSVSINLSQVSNYFRNVVLNIPVLWTVVDTYQYPTPELLKTFLQNSKTLPLDIRFTRWNDKFSDPMGLQLIEEVPRWRRLVLASEGQITENLAHLRDMFAPLLNYFF</sequence>